<protein>
    <recommendedName>
        <fullName evidence="3">Protein kinase domain-containing protein</fullName>
    </recommendedName>
</protein>
<organism evidence="1 2">
    <name type="scientific">Coccidioides posadasii RMSCC 3488</name>
    <dbReference type="NCBI Taxonomy" id="454284"/>
    <lineage>
        <taxon>Eukaryota</taxon>
        <taxon>Fungi</taxon>
        <taxon>Dikarya</taxon>
        <taxon>Ascomycota</taxon>
        <taxon>Pezizomycotina</taxon>
        <taxon>Eurotiomycetes</taxon>
        <taxon>Eurotiomycetidae</taxon>
        <taxon>Onygenales</taxon>
        <taxon>Onygenaceae</taxon>
        <taxon>Coccidioides</taxon>
    </lineage>
</organism>
<evidence type="ECO:0008006" key="3">
    <source>
        <dbReference type="Google" id="ProtNLM"/>
    </source>
</evidence>
<reference evidence="2" key="2">
    <citation type="journal article" date="2009" name="Genome Res.">
        <title>Comparative genomic analyses of the human fungal pathogens Coccidioides and their relatives.</title>
        <authorList>
            <person name="Sharpton T.J."/>
            <person name="Stajich J.E."/>
            <person name="Rounsley S.D."/>
            <person name="Gardner M.J."/>
            <person name="Wortman J.R."/>
            <person name="Jordar V.S."/>
            <person name="Maiti R."/>
            <person name="Kodira C.D."/>
            <person name="Neafsey D.E."/>
            <person name="Zeng Q."/>
            <person name="Hung C.-Y."/>
            <person name="McMahan C."/>
            <person name="Muszewska A."/>
            <person name="Grynberg M."/>
            <person name="Mandel M.A."/>
            <person name="Kellner E.M."/>
            <person name="Barker B.M."/>
            <person name="Galgiani J.N."/>
            <person name="Orbach M.J."/>
            <person name="Kirkland T.N."/>
            <person name="Cole G.T."/>
            <person name="Henn M.R."/>
            <person name="Birren B.W."/>
            <person name="Taylor J.W."/>
        </authorList>
    </citation>
    <scope>NUCLEOTIDE SEQUENCE [LARGE SCALE GENOMIC DNA]</scope>
    <source>
        <strain evidence="2">RMSCC 3488</strain>
    </source>
</reference>
<dbReference type="EMBL" id="DS268109">
    <property type="protein sequence ID" value="KMM63928.1"/>
    <property type="molecule type" value="Genomic_DNA"/>
</dbReference>
<proteinExistence type="predicted"/>
<evidence type="ECO:0000313" key="1">
    <source>
        <dbReference type="EMBL" id="KMM63928.1"/>
    </source>
</evidence>
<reference evidence="2" key="3">
    <citation type="journal article" date="2010" name="Genome Res.">
        <title>Population genomic sequencing of Coccidioides fungi reveals recent hybridization and transposon control.</title>
        <authorList>
            <person name="Neafsey D.E."/>
            <person name="Barker B.M."/>
            <person name="Sharpton T.J."/>
            <person name="Stajich J.E."/>
            <person name="Park D.J."/>
            <person name="Whiston E."/>
            <person name="Hung C.-Y."/>
            <person name="McMahan C."/>
            <person name="White J."/>
            <person name="Sykes S."/>
            <person name="Heiman D."/>
            <person name="Young S."/>
            <person name="Zeng Q."/>
            <person name="Abouelleil A."/>
            <person name="Aftuck L."/>
            <person name="Bessette D."/>
            <person name="Brown A."/>
            <person name="FitzGerald M."/>
            <person name="Lui A."/>
            <person name="Macdonald J.P."/>
            <person name="Priest M."/>
            <person name="Orbach M.J."/>
            <person name="Galgiani J.N."/>
            <person name="Kirkland T.N."/>
            <person name="Cole G.T."/>
            <person name="Birren B.W."/>
            <person name="Henn M.R."/>
            <person name="Taylor J.W."/>
            <person name="Rounsley S.D."/>
        </authorList>
    </citation>
    <scope>NUCLEOTIDE SEQUENCE [LARGE SCALE GENOMIC DNA]</scope>
    <source>
        <strain evidence="2">RMSCC 3488</strain>
    </source>
</reference>
<gene>
    <name evidence="1" type="ORF">CPAG_00281</name>
</gene>
<reference evidence="1 2" key="1">
    <citation type="submission" date="2007-06" db="EMBL/GenBank/DDBJ databases">
        <title>The Genome Sequence of Coccidioides posadasii RMSCC_3488.</title>
        <authorList>
            <consortium name="Coccidioides Genome Resources Consortium"/>
            <consortium name="The Broad Institute Genome Sequencing Platform"/>
            <person name="Henn M.R."/>
            <person name="Sykes S."/>
            <person name="Young S."/>
            <person name="Jaffe D."/>
            <person name="Berlin A."/>
            <person name="Alvarez P."/>
            <person name="Butler J."/>
            <person name="Gnerre S."/>
            <person name="Grabherr M."/>
            <person name="Mauceli E."/>
            <person name="Brockman W."/>
            <person name="Kodira C."/>
            <person name="Alvarado L."/>
            <person name="Zeng Q."/>
            <person name="Crawford M."/>
            <person name="Antoine C."/>
            <person name="Devon K."/>
            <person name="Galgiani J."/>
            <person name="Orsborn K."/>
            <person name="Lewis M.L."/>
            <person name="Nusbaum C."/>
            <person name="Galagan J."/>
            <person name="Birren B."/>
        </authorList>
    </citation>
    <scope>NUCLEOTIDE SEQUENCE [LARGE SCALE GENOMIC DNA]</scope>
    <source>
        <strain evidence="1 2">RMSCC 3488</strain>
    </source>
</reference>
<name>A0A0J6F1G2_COCPO</name>
<dbReference type="InterPro" id="IPR011009">
    <property type="entry name" value="Kinase-like_dom_sf"/>
</dbReference>
<dbReference type="Proteomes" id="UP000054567">
    <property type="component" value="Unassembled WGS sequence"/>
</dbReference>
<dbReference type="Gene3D" id="1.10.510.10">
    <property type="entry name" value="Transferase(Phosphotransferase) domain 1"/>
    <property type="match status" value="1"/>
</dbReference>
<dbReference type="SUPFAM" id="SSF56112">
    <property type="entry name" value="Protein kinase-like (PK-like)"/>
    <property type="match status" value="1"/>
</dbReference>
<evidence type="ECO:0000313" key="2">
    <source>
        <dbReference type="Proteomes" id="UP000054567"/>
    </source>
</evidence>
<accession>A0A0J6F1G2</accession>
<sequence>MGKQPRQGGTRGRNASKKSAPIRFEYSKSDCPYFVGNTLRLHAGDEKPITATILEVFTPFTLSCVLVVQAIPAVIRLSPTSLRIKRPMVLKLYDRRFACGFREGEKFLRWSPQIETVYQQYIVRGRRQGWSNRRQDGIEPSEDEKRAFRISLDEEYLDDLAKEIHDTETKAYRRLEGLQGKIIPRLFANVRMRADFSPNTSLPTKDNKSCDEPVIPGLLLQHIPGFQLRQLSLKAPRKMWQSICDEALRIVNDVGDCGIINEDVKPRNFVVRDDRPQGNFTVYMIDFGVCAFREQVEDEESWRMLQAHGDEEGAIGYAMQGKLNGGFVYKRSEKYLKLDDEFNSVKAR</sequence>
<dbReference type="VEuPathDB" id="FungiDB:CPAG_00281"/>
<dbReference type="AlphaFoldDB" id="A0A0J6F1G2"/>